<comment type="caution">
    <text evidence="3">The sequence shown here is derived from an EMBL/GenBank/DDBJ whole genome shotgun (WGS) entry which is preliminary data.</text>
</comment>
<dbReference type="PANTHER" id="PTHR43007">
    <property type="entry name" value="2-PHOSPHO-L-LACTATE TRANSFERASE"/>
    <property type="match status" value="1"/>
</dbReference>
<dbReference type="InterPro" id="IPR038136">
    <property type="entry name" value="CofD-like_dom_sf"/>
</dbReference>
<sequence>MKITVLPLTDSSTSVLADVRAAAGAIPDAELTIIASTLTDVTVHGLRFCPDIDACYLPPSMPLEGGAVSELRDYHVDAEWFSMTERTLAAAVLRTRLLGLGYPLSQVTKAMSSRFDLGYTLLPLSDDAVETFVVVRVDGHEEAWPARRFLEHPVSDVVRIARSNFENAKAAPGVLAAIRRADAVIVYADQYATFDALPAFDLPGMMEALTGSQARKFTIGAKFLSPQVRERLAATEIEDVEETLANLRPVRPAVGLTVWDSPK</sequence>
<dbReference type="InterPro" id="IPR010115">
    <property type="entry name" value="FbiA/CofD"/>
</dbReference>
<dbReference type="Pfam" id="PF01933">
    <property type="entry name" value="CofD"/>
    <property type="match status" value="1"/>
</dbReference>
<evidence type="ECO:0000313" key="3">
    <source>
        <dbReference type="EMBL" id="GAA2008004.1"/>
    </source>
</evidence>
<dbReference type="RefSeq" id="WP_344308950.1">
    <property type="nucleotide sequence ID" value="NZ_BAAANO010000016.1"/>
</dbReference>
<reference evidence="3 4" key="1">
    <citation type="journal article" date="2019" name="Int. J. Syst. Evol. Microbiol.">
        <title>The Global Catalogue of Microorganisms (GCM) 10K type strain sequencing project: providing services to taxonomists for standard genome sequencing and annotation.</title>
        <authorList>
            <consortium name="The Broad Institute Genomics Platform"/>
            <consortium name="The Broad Institute Genome Sequencing Center for Infectious Disease"/>
            <person name="Wu L."/>
            <person name="Ma J."/>
        </authorList>
    </citation>
    <scope>NUCLEOTIDE SEQUENCE [LARGE SCALE GENOMIC DNA]</scope>
    <source>
        <strain evidence="3 4">JCM 14546</strain>
    </source>
</reference>
<dbReference type="SUPFAM" id="SSF142338">
    <property type="entry name" value="CofD-like"/>
    <property type="match status" value="1"/>
</dbReference>
<keyword evidence="1 3" id="KW-0808">Transferase</keyword>
<evidence type="ECO:0000256" key="1">
    <source>
        <dbReference type="ARBA" id="ARBA00022679"/>
    </source>
</evidence>
<dbReference type="Gene3D" id="3.40.50.10680">
    <property type="entry name" value="CofD-like domains"/>
    <property type="match status" value="1"/>
</dbReference>
<proteinExistence type="predicted"/>
<name>A0ABN2TFR8_9MICO</name>
<protein>
    <submittedName>
        <fullName evidence="3">2-phospho-L-lactate transferase</fullName>
    </submittedName>
</protein>
<keyword evidence="4" id="KW-1185">Reference proteome</keyword>
<dbReference type="EMBL" id="BAAANO010000016">
    <property type="protein sequence ID" value="GAA2008004.1"/>
    <property type="molecule type" value="Genomic_DNA"/>
</dbReference>
<evidence type="ECO:0000313" key="4">
    <source>
        <dbReference type="Proteomes" id="UP001500755"/>
    </source>
</evidence>
<dbReference type="InterPro" id="IPR002882">
    <property type="entry name" value="CofD"/>
</dbReference>
<gene>
    <name evidence="3" type="primary">cofD</name>
    <name evidence="3" type="ORF">GCM10009755_18010</name>
</gene>
<accession>A0ABN2TFR8</accession>
<dbReference type="PANTHER" id="PTHR43007:SF1">
    <property type="entry name" value="2-PHOSPHO-L-LACTATE TRANSFERASE"/>
    <property type="match status" value="1"/>
</dbReference>
<evidence type="ECO:0000256" key="2">
    <source>
        <dbReference type="ARBA" id="ARBA00022842"/>
    </source>
</evidence>
<dbReference type="Proteomes" id="UP001500755">
    <property type="component" value="Unassembled WGS sequence"/>
</dbReference>
<keyword evidence="2" id="KW-0460">Magnesium</keyword>
<dbReference type="GO" id="GO:0016740">
    <property type="term" value="F:transferase activity"/>
    <property type="evidence" value="ECO:0007669"/>
    <property type="project" value="UniProtKB-KW"/>
</dbReference>
<organism evidence="3 4">
    <name type="scientific">Brevibacterium samyangense</name>
    <dbReference type="NCBI Taxonomy" id="366888"/>
    <lineage>
        <taxon>Bacteria</taxon>
        <taxon>Bacillati</taxon>
        <taxon>Actinomycetota</taxon>
        <taxon>Actinomycetes</taxon>
        <taxon>Micrococcales</taxon>
        <taxon>Brevibacteriaceae</taxon>
        <taxon>Brevibacterium</taxon>
    </lineage>
</organism>
<dbReference type="Gene3D" id="1.10.8.240">
    <property type="entry name" value="CofD-like domain"/>
    <property type="match status" value="1"/>
</dbReference>